<sequence>MGNPSWKFATNDGQTIAEATIRSMTAYADRKPKVELVKETFLSYLTCLLETQPLAEDKMPTFRSRRSSNSQITSRKCRRTLERYIGPLRRTSAVRPLDYVQFM</sequence>
<proteinExistence type="predicted"/>
<evidence type="ECO:0000313" key="2">
    <source>
        <dbReference type="Proteomes" id="UP000247647"/>
    </source>
</evidence>
<dbReference type="AlphaFoldDB" id="A0A318YI43"/>
<reference evidence="1" key="1">
    <citation type="submission" date="2016-12" db="EMBL/GenBank/DDBJ databases">
        <title>The genomes of Aspergillus section Nigri reveals drivers in fungal speciation.</title>
        <authorList>
            <consortium name="DOE Joint Genome Institute"/>
            <person name="Vesth T.C."/>
            <person name="Nybo J."/>
            <person name="Theobald S."/>
            <person name="Brandl J."/>
            <person name="Frisvad J.C."/>
            <person name="Nielsen K.F."/>
            <person name="Lyhne E.K."/>
            <person name="Kogle M.E."/>
            <person name="Kuo A."/>
            <person name="Riley R."/>
            <person name="Clum A."/>
            <person name="Nolan M."/>
            <person name="Lipzen A."/>
            <person name="Salamov A."/>
            <person name="Henrissat B."/>
            <person name="Wiebenga A."/>
            <person name="De Vries R.P."/>
            <person name="Grigoriev I.V."/>
            <person name="Mortensen U.H."/>
            <person name="Andersen M.R."/>
            <person name="Baker S.E."/>
        </authorList>
    </citation>
    <scope>NUCLEOTIDE SEQUENCE [LARGE SCALE GENOMIC DNA]</scope>
    <source>
        <strain evidence="1">CBS 115656</strain>
    </source>
</reference>
<name>A0A318YI43_ASPNB</name>
<evidence type="ECO:0000313" key="1">
    <source>
        <dbReference type="EMBL" id="PYH33754.1"/>
    </source>
</evidence>
<dbReference type="OrthoDB" id="10527650at2759"/>
<dbReference type="GeneID" id="37129822"/>
<organism evidence="1 2">
    <name type="scientific">Aspergillus neoniger (strain CBS 115656)</name>
    <dbReference type="NCBI Taxonomy" id="1448310"/>
    <lineage>
        <taxon>Eukaryota</taxon>
        <taxon>Fungi</taxon>
        <taxon>Dikarya</taxon>
        <taxon>Ascomycota</taxon>
        <taxon>Pezizomycotina</taxon>
        <taxon>Eurotiomycetes</taxon>
        <taxon>Eurotiomycetidae</taxon>
        <taxon>Eurotiales</taxon>
        <taxon>Aspergillaceae</taxon>
        <taxon>Aspergillus</taxon>
        <taxon>Aspergillus subgen. Circumdati</taxon>
    </lineage>
</organism>
<protein>
    <submittedName>
        <fullName evidence="1">Uncharacterized protein</fullName>
    </submittedName>
</protein>
<dbReference type="RefSeq" id="XP_025479232.1">
    <property type="nucleotide sequence ID" value="XM_025627366.1"/>
</dbReference>
<keyword evidence="2" id="KW-1185">Reference proteome</keyword>
<dbReference type="EMBL" id="KZ821462">
    <property type="protein sequence ID" value="PYH33754.1"/>
    <property type="molecule type" value="Genomic_DNA"/>
</dbReference>
<dbReference type="Proteomes" id="UP000247647">
    <property type="component" value="Unassembled WGS sequence"/>
</dbReference>
<gene>
    <name evidence="1" type="ORF">BO87DRAFT_426498</name>
</gene>
<accession>A0A318YI43</accession>